<evidence type="ECO:0000313" key="3">
    <source>
        <dbReference type="Proteomes" id="UP000662637"/>
    </source>
</evidence>
<feature type="region of interest" description="Disordered" evidence="1">
    <location>
        <begin position="1"/>
        <end position="47"/>
    </location>
</feature>
<dbReference type="Proteomes" id="UP000662637">
    <property type="component" value="Unassembled WGS sequence"/>
</dbReference>
<feature type="region of interest" description="Disordered" evidence="1">
    <location>
        <begin position="161"/>
        <end position="203"/>
    </location>
</feature>
<gene>
    <name evidence="2" type="ORF">GHT09_006967</name>
</gene>
<accession>A0A834QTB3</accession>
<organism evidence="2 3">
    <name type="scientific">Marmota monax</name>
    <name type="common">Woodchuck</name>
    <dbReference type="NCBI Taxonomy" id="9995"/>
    <lineage>
        <taxon>Eukaryota</taxon>
        <taxon>Metazoa</taxon>
        <taxon>Chordata</taxon>
        <taxon>Craniata</taxon>
        <taxon>Vertebrata</taxon>
        <taxon>Euteleostomi</taxon>
        <taxon>Mammalia</taxon>
        <taxon>Eutheria</taxon>
        <taxon>Euarchontoglires</taxon>
        <taxon>Glires</taxon>
        <taxon>Rodentia</taxon>
        <taxon>Sciuromorpha</taxon>
        <taxon>Sciuridae</taxon>
        <taxon>Xerinae</taxon>
        <taxon>Marmotini</taxon>
        <taxon>Marmota</taxon>
    </lineage>
</organism>
<reference evidence="2" key="1">
    <citation type="submission" date="2020-08" db="EMBL/GenBank/DDBJ databases">
        <authorList>
            <person name="Shumante A."/>
            <person name="Zimin A.V."/>
            <person name="Puiu D."/>
            <person name="Salzberg S.L."/>
        </authorList>
    </citation>
    <scope>NUCLEOTIDE SEQUENCE</scope>
    <source>
        <strain evidence="2">WC2-LM</strain>
        <tissue evidence="2">Liver</tissue>
    </source>
</reference>
<feature type="compositionally biased region" description="Low complexity" evidence="1">
    <location>
        <begin position="35"/>
        <end position="47"/>
    </location>
</feature>
<feature type="region of interest" description="Disordered" evidence="1">
    <location>
        <begin position="63"/>
        <end position="128"/>
    </location>
</feature>
<feature type="compositionally biased region" description="Low complexity" evidence="1">
    <location>
        <begin position="106"/>
        <end position="117"/>
    </location>
</feature>
<proteinExistence type="predicted"/>
<evidence type="ECO:0000313" key="2">
    <source>
        <dbReference type="EMBL" id="KAF7481763.1"/>
    </source>
</evidence>
<protein>
    <submittedName>
        <fullName evidence="2">Uncharacterized protein</fullName>
    </submittedName>
</protein>
<evidence type="ECO:0000256" key="1">
    <source>
        <dbReference type="SAM" id="MobiDB-lite"/>
    </source>
</evidence>
<sequence length="203" mass="21874">MPHKEELGQRSFHAGAQTFYFQRKPASESDRWRARAAQGSGPAAGSAPALARVKLAGRIEAPGAAADAAPGPSIVKRSRAAGEDEEDLWYPRPGKDRKEQPPPLLCPACGPASAQRAGARRERRGSRLAEPLCGSSSFVLRWDPAQKSIWYFSAKGASCPPLRNGVNRRGSPTLEAETASEREPGRKTPGRGDPMRAPMEHRA</sequence>
<feature type="compositionally biased region" description="Low complexity" evidence="1">
    <location>
        <begin position="63"/>
        <end position="72"/>
    </location>
</feature>
<dbReference type="AlphaFoldDB" id="A0A834QTB3"/>
<name>A0A834QTB3_MARMO</name>
<comment type="caution">
    <text evidence="2">The sequence shown here is derived from an EMBL/GenBank/DDBJ whole genome shotgun (WGS) entry which is preliminary data.</text>
</comment>
<dbReference type="EMBL" id="WJEC01000674">
    <property type="protein sequence ID" value="KAF7481763.1"/>
    <property type="molecule type" value="Genomic_DNA"/>
</dbReference>